<dbReference type="EMBL" id="CAKJTI010000003">
    <property type="protein sequence ID" value="CAG9611807.1"/>
    <property type="molecule type" value="Genomic_DNA"/>
</dbReference>
<evidence type="ECO:0000256" key="1">
    <source>
        <dbReference type="HAMAP-Rule" id="MF_01575"/>
    </source>
</evidence>
<gene>
    <name evidence="2" type="ORF">BACCIP111899_00979</name>
</gene>
<reference evidence="2 3" key="1">
    <citation type="submission" date="2021-10" db="EMBL/GenBank/DDBJ databases">
        <authorList>
            <person name="Criscuolo A."/>
        </authorList>
    </citation>
    <scope>NUCLEOTIDE SEQUENCE [LARGE SCALE GENOMIC DNA]</scope>
    <source>
        <strain evidence="3">CIP 111899</strain>
    </source>
</reference>
<protein>
    <recommendedName>
        <fullName evidence="1">UPF0398 protein BACCIP111899_00979</fullName>
    </recommendedName>
</protein>
<dbReference type="NCBIfam" id="NF010181">
    <property type="entry name" value="PRK13660.1"/>
    <property type="match status" value="1"/>
</dbReference>
<proteinExistence type="inferred from homology"/>
<evidence type="ECO:0000313" key="3">
    <source>
        <dbReference type="Proteomes" id="UP000789423"/>
    </source>
</evidence>
<evidence type="ECO:0000313" key="2">
    <source>
        <dbReference type="EMBL" id="CAG9611807.1"/>
    </source>
</evidence>
<dbReference type="HAMAP" id="MF_01575">
    <property type="entry name" value="UPF0398"/>
    <property type="match status" value="1"/>
</dbReference>
<dbReference type="Pfam" id="PF06908">
    <property type="entry name" value="YpsA"/>
    <property type="match status" value="1"/>
</dbReference>
<organism evidence="2 3">
    <name type="scientific">Bacillus rhizoplanae</name>
    <dbReference type="NCBI Taxonomy" id="2880966"/>
    <lineage>
        <taxon>Bacteria</taxon>
        <taxon>Bacillati</taxon>
        <taxon>Bacillota</taxon>
        <taxon>Bacilli</taxon>
        <taxon>Bacillales</taxon>
        <taxon>Bacillaceae</taxon>
        <taxon>Bacillus</taxon>
    </lineage>
</organism>
<comment type="similarity">
    <text evidence="1">Belongs to the UPF0398 family.</text>
</comment>
<accession>A0ABN7ZUC1</accession>
<sequence>MKVVAVTGYKPFELGIFSNDHPGISYIKKAIHQRLLPLLEEGLEWVIISGQLGVELWTAEVVFDLQLEYPDLKLAVFTPFLDQEENWKENNREYYECILSQADHVDSITKRKYESPEQFRLKNQFFIEKSDALLAMYDEEKPGSPKYIVEAAKKKEEAQNYQCYFILFSDLQDIIEEEQWNKDI</sequence>
<dbReference type="PIRSF" id="PIRSF021290">
    <property type="entry name" value="DUF1273"/>
    <property type="match status" value="1"/>
</dbReference>
<name>A0ABN7ZUC1_9BACI</name>
<dbReference type="PANTHER" id="PTHR38440:SF1">
    <property type="entry name" value="UPF0398 PROTEIN SPR0331"/>
    <property type="match status" value="1"/>
</dbReference>
<dbReference type="InterPro" id="IPR010697">
    <property type="entry name" value="YspA"/>
</dbReference>
<dbReference type="Gene3D" id="3.40.50.450">
    <property type="match status" value="1"/>
</dbReference>
<dbReference type="Proteomes" id="UP000789423">
    <property type="component" value="Unassembled WGS sequence"/>
</dbReference>
<dbReference type="RefSeq" id="WP_230574052.1">
    <property type="nucleotide sequence ID" value="NZ_CAKJTI010000003.1"/>
</dbReference>
<dbReference type="PANTHER" id="PTHR38440">
    <property type="entry name" value="UPF0398 PROTEIN YPSA"/>
    <property type="match status" value="1"/>
</dbReference>
<comment type="caution">
    <text evidence="2">The sequence shown here is derived from an EMBL/GenBank/DDBJ whole genome shotgun (WGS) entry which is preliminary data.</text>
</comment>
<keyword evidence="3" id="KW-1185">Reference proteome</keyword>
<dbReference type="SUPFAM" id="SSF102405">
    <property type="entry name" value="MCP/YpsA-like"/>
    <property type="match status" value="1"/>
</dbReference>